<dbReference type="AlphaFoldDB" id="A0A7G9S6Y3"/>
<sequence length="68" mass="7545">MNEKKQPSKNTGIRVHLPEGEGSAFAVDELVDDLLHGDMQGVLHTLHEPHSESDIHKEPPIKAPKRAM</sequence>
<dbReference type="RefSeq" id="WP_187556072.1">
    <property type="nucleotide sequence ID" value="NZ_CP060716.1"/>
</dbReference>
<evidence type="ECO:0000256" key="1">
    <source>
        <dbReference type="SAM" id="MobiDB-lite"/>
    </source>
</evidence>
<protein>
    <submittedName>
        <fullName evidence="2">Uncharacterized protein</fullName>
    </submittedName>
</protein>
<gene>
    <name evidence="2" type="ORF">H9L06_04685</name>
</gene>
<accession>A0A7G9S6Y3</accession>
<dbReference type="Proteomes" id="UP000515934">
    <property type="component" value="Chromosome"/>
</dbReference>
<evidence type="ECO:0000313" key="3">
    <source>
        <dbReference type="Proteomes" id="UP000515934"/>
    </source>
</evidence>
<reference evidence="2 3" key="1">
    <citation type="submission" date="2020-08" db="EMBL/GenBank/DDBJ databases">
        <title>Genome sequence of Leucobacter denitrificans KACC 14055T.</title>
        <authorList>
            <person name="Hyun D.-W."/>
            <person name="Bae J.-W."/>
        </authorList>
    </citation>
    <scope>NUCLEOTIDE SEQUENCE [LARGE SCALE GENOMIC DNA]</scope>
    <source>
        <strain evidence="2 3">KACC 14055</strain>
    </source>
</reference>
<name>A0A7G9S6Y3_9MICO</name>
<dbReference type="KEGG" id="ldn:H9L06_04685"/>
<organism evidence="2 3">
    <name type="scientific">Leucobacter denitrificans</name>
    <dbReference type="NCBI Taxonomy" id="683042"/>
    <lineage>
        <taxon>Bacteria</taxon>
        <taxon>Bacillati</taxon>
        <taxon>Actinomycetota</taxon>
        <taxon>Actinomycetes</taxon>
        <taxon>Micrococcales</taxon>
        <taxon>Microbacteriaceae</taxon>
        <taxon>Leucobacter</taxon>
    </lineage>
</organism>
<feature type="region of interest" description="Disordered" evidence="1">
    <location>
        <begin position="45"/>
        <end position="68"/>
    </location>
</feature>
<keyword evidence="3" id="KW-1185">Reference proteome</keyword>
<proteinExistence type="predicted"/>
<dbReference type="EMBL" id="CP060716">
    <property type="protein sequence ID" value="QNN63608.1"/>
    <property type="molecule type" value="Genomic_DNA"/>
</dbReference>
<feature type="compositionally biased region" description="Basic and acidic residues" evidence="1">
    <location>
        <begin position="45"/>
        <end position="60"/>
    </location>
</feature>
<evidence type="ECO:0000313" key="2">
    <source>
        <dbReference type="EMBL" id="QNN63608.1"/>
    </source>
</evidence>